<dbReference type="Gene3D" id="3.40.50.2300">
    <property type="match status" value="2"/>
</dbReference>
<dbReference type="FunFam" id="3.40.50.2300:FF:000365">
    <property type="entry name" value="Guanylate cyclase"/>
    <property type="match status" value="1"/>
</dbReference>
<comment type="subcellular location">
    <subcellularLocation>
        <location evidence="2">Cell membrane</location>
        <topology evidence="2">Single-pass type I membrane protein</topology>
    </subcellularLocation>
</comment>
<dbReference type="EC" id="4.6.1.2" evidence="3 15"/>
<dbReference type="GO" id="GO:0004672">
    <property type="term" value="F:protein kinase activity"/>
    <property type="evidence" value="ECO:0007669"/>
    <property type="project" value="InterPro"/>
</dbReference>
<keyword evidence="16" id="KW-0175">Coiled coil</keyword>
<dbReference type="FunFam" id="1.10.510.10:FF:000736">
    <property type="entry name" value="Guanylate cyclase"/>
    <property type="match status" value="1"/>
</dbReference>
<dbReference type="FunFam" id="3.40.50.2300:FF:000234">
    <property type="entry name" value="Guanylate cyclase"/>
    <property type="match status" value="1"/>
</dbReference>
<sequence length="1096" mass="123930">MHLFRISIHVLFLMFADCFSAHPNPRRNEITWEDLNKDISLDSTTSTVGFNASDSGLEQRMYERSRESKSPQLSRYTEVGEMGSTMRVYNVGVLMASHLDSPFDLERCGPAVDLALDEINKVFLKPHNITLLKKKGSYPSCSGARAPGLAADMYFQDDVIAFIGPACAFALEPVARLAAYWNTPIITGMGDQPPSSEGELTVTSGILGRIHKWKNENTGMFKDKSKYPTLTRMSYCQCRLILVFASVIRQFNWNHVALLVDRSELFSWTVGKNLEYGLRQEGLLSFVKELNGNEEEVYENYLKDASMYARVVILSVRGVLVRKFMLAAHSLGMTNGEWVFLDVEIFQSEYWGDKGWEMKDEHDAKARKAYEALLRVSLLQPTSPKFQDFADNVRENALYDYNYTFGEGEEVNFFIGAFYDGVYLLGMALNETLTEGGDIRDGVNITRRMWNRTFEGITGHVRIDDNGDRDADYSILDLDPINGKFSVVAHYSGVHKQMKLSKELNNMSWRVRPDDVLIEMGGMFGSKGGLQRLDVENISLQQFGIHSGRASIASFTSLPPQVYTTIGQFKGERVAIKKVNVKKVDLTPQLLWEIKQARDVSHENTVRFVGACIDLPRPTVLILTEYCSRGSLKDVLENEAIELDWNFRMSLIHDIVKGMNYLHNSDVAAHGKLRSCNCLIDGRFVLKISDFGLRTLTTPSDFVRDQNYYLKLLWIAPELLPLTSIPGCCPATQRGDVYSFGIILEEIVNRGGPYQEARQQMDVHTILHKVRQCNGFRPLIRERECPPDLLELMEKCWADNQEERPTFSTIRSNIRTIMKGFCENLMDDLLNRMEQYANNLESLVEEKTRQLSLEKQRTEELLYQILPRPVAQQLMAGDLVEPEEFSSVTIYFSDIVGFTELCARSSPMDVVNFLNDLYSTFDRIIGFYDVYKVETIGDAYLVVSGLPEPNGDKHAREIALMALDILRAVSSFNLRHKPEYKIQIRIGMHSGSVCAGVVGKKMPHYCLFGDTVNTASRMESTGQPGKIHVSSATKAILDKFGTFQMEQRGDVELKGKGTVTTYWLNSTSEGEARPPTPQILTTDEVPFPLLFAGMGK</sequence>
<dbReference type="Pfam" id="PF07714">
    <property type="entry name" value="PK_Tyr_Ser-Thr"/>
    <property type="match status" value="1"/>
</dbReference>
<dbReference type="SMART" id="SM00044">
    <property type="entry name" value="CYCc"/>
    <property type="match status" value="1"/>
</dbReference>
<dbReference type="Pfam" id="PF00211">
    <property type="entry name" value="Guanylate_cyc"/>
    <property type="match status" value="1"/>
</dbReference>
<feature type="domain" description="Protein kinase" evidence="18">
    <location>
        <begin position="518"/>
        <end position="818"/>
    </location>
</feature>
<dbReference type="Gene3D" id="6.10.250.780">
    <property type="match status" value="1"/>
</dbReference>
<evidence type="ECO:0000256" key="7">
    <source>
        <dbReference type="ARBA" id="ARBA00022989"/>
    </source>
</evidence>
<dbReference type="SMR" id="A0A0Q5W083"/>
<dbReference type="CDD" id="cd06352">
    <property type="entry name" value="PBP1_NPR_GC-like"/>
    <property type="match status" value="1"/>
</dbReference>
<dbReference type="SUPFAM" id="SSF56112">
    <property type="entry name" value="Protein kinase-like (PK-like)"/>
    <property type="match status" value="1"/>
</dbReference>
<dbReference type="InterPro" id="IPR000719">
    <property type="entry name" value="Prot_kinase_dom"/>
</dbReference>
<evidence type="ECO:0000256" key="13">
    <source>
        <dbReference type="ARBA" id="ARBA00023293"/>
    </source>
</evidence>
<dbReference type="InterPro" id="IPR011009">
    <property type="entry name" value="Kinase-like_dom_sf"/>
</dbReference>
<dbReference type="GO" id="GO:0005886">
    <property type="term" value="C:plasma membrane"/>
    <property type="evidence" value="ECO:0007669"/>
    <property type="project" value="UniProtKB-SubCell"/>
</dbReference>
<dbReference type="PROSITE" id="PS50125">
    <property type="entry name" value="GUANYLATE_CYCLASE_2"/>
    <property type="match status" value="1"/>
</dbReference>
<dbReference type="GO" id="GO:0007168">
    <property type="term" value="P:receptor guanylyl cyclase signaling pathway"/>
    <property type="evidence" value="ECO:0007669"/>
    <property type="project" value="TreeGrafter"/>
</dbReference>
<evidence type="ECO:0000313" key="21">
    <source>
        <dbReference type="Proteomes" id="UP000008711"/>
    </source>
</evidence>
<dbReference type="InterPro" id="IPR001054">
    <property type="entry name" value="A/G_cyclase"/>
</dbReference>
<dbReference type="PANTHER" id="PTHR11920:SF274">
    <property type="entry name" value="GUANYLATE CYCLASE"/>
    <property type="match status" value="1"/>
</dbReference>
<evidence type="ECO:0000256" key="16">
    <source>
        <dbReference type="SAM" id="Coils"/>
    </source>
</evidence>
<dbReference type="Gene3D" id="3.30.70.1230">
    <property type="entry name" value="Nucleotide cyclase"/>
    <property type="match status" value="1"/>
</dbReference>
<dbReference type="GO" id="GO:0005525">
    <property type="term" value="F:GTP binding"/>
    <property type="evidence" value="ECO:0007669"/>
    <property type="project" value="UniProtKB-KW"/>
</dbReference>
<dbReference type="InterPro" id="IPR011645">
    <property type="entry name" value="HNOB_dom_associated"/>
</dbReference>
<dbReference type="FunFam" id="3.30.70.1230:FF:000037">
    <property type="entry name" value="Guanylate cyclase"/>
    <property type="match status" value="1"/>
</dbReference>
<dbReference type="InterPro" id="IPR028082">
    <property type="entry name" value="Peripla_BP_I"/>
</dbReference>
<keyword evidence="21" id="KW-1185">Reference proteome</keyword>
<dbReference type="InterPro" id="IPR050401">
    <property type="entry name" value="Cyclic_nucleotide_synthase"/>
</dbReference>
<keyword evidence="13 15" id="KW-0141">cGMP biosynthesis</keyword>
<evidence type="ECO:0000256" key="15">
    <source>
        <dbReference type="RuleBase" id="RU003431"/>
    </source>
</evidence>
<evidence type="ECO:0000256" key="2">
    <source>
        <dbReference type="ARBA" id="ARBA00004251"/>
    </source>
</evidence>
<dbReference type="Pfam" id="PF01094">
    <property type="entry name" value="ANF_receptor"/>
    <property type="match status" value="1"/>
</dbReference>
<feature type="domain" description="Guanylate cyclase" evidence="19">
    <location>
        <begin position="889"/>
        <end position="1019"/>
    </location>
</feature>
<comment type="catalytic activity">
    <reaction evidence="1 15">
        <text>GTP = 3',5'-cyclic GMP + diphosphate</text>
        <dbReference type="Rhea" id="RHEA:13665"/>
        <dbReference type="ChEBI" id="CHEBI:33019"/>
        <dbReference type="ChEBI" id="CHEBI:37565"/>
        <dbReference type="ChEBI" id="CHEBI:57746"/>
        <dbReference type="EC" id="4.6.1.2"/>
    </reaction>
</comment>
<dbReference type="InterPro" id="IPR018297">
    <property type="entry name" value="A/G_cyclase_CS"/>
</dbReference>
<dbReference type="GO" id="GO:0004016">
    <property type="term" value="F:adenylate cyclase activity"/>
    <property type="evidence" value="ECO:0007669"/>
    <property type="project" value="TreeGrafter"/>
</dbReference>
<dbReference type="CDD" id="cd07302">
    <property type="entry name" value="CHD"/>
    <property type="match status" value="1"/>
</dbReference>
<evidence type="ECO:0000256" key="14">
    <source>
        <dbReference type="RuleBase" id="RU000405"/>
    </source>
</evidence>
<dbReference type="SUPFAM" id="SSF53822">
    <property type="entry name" value="Periplasmic binding protein-like I"/>
    <property type="match status" value="1"/>
</dbReference>
<gene>
    <name evidence="20" type="primary">Dere\GG20817</name>
    <name evidence="20" type="synonym">dere_GLEANR_5582</name>
    <name evidence="20" type="synonym">GG20817</name>
    <name evidence="20" type="ORF">Dere_GG20817</name>
</gene>
<dbReference type="OrthoDB" id="1890790at2759"/>
<feature type="coiled-coil region" evidence="16">
    <location>
        <begin position="826"/>
        <end position="857"/>
    </location>
</feature>
<dbReference type="GO" id="GO:0035556">
    <property type="term" value="P:intracellular signal transduction"/>
    <property type="evidence" value="ECO:0007669"/>
    <property type="project" value="InterPro"/>
</dbReference>
<evidence type="ECO:0000256" key="3">
    <source>
        <dbReference type="ARBA" id="ARBA00012202"/>
    </source>
</evidence>
<dbReference type="PANTHER" id="PTHR11920">
    <property type="entry name" value="GUANYLYL CYCLASE"/>
    <property type="match status" value="1"/>
</dbReference>
<protein>
    <recommendedName>
        <fullName evidence="3 15">Guanylate cyclase</fullName>
        <ecNumber evidence="3 15">4.6.1.2</ecNumber>
    </recommendedName>
</protein>
<dbReference type="InterPro" id="IPR001828">
    <property type="entry name" value="ANF_lig-bd_rcpt"/>
</dbReference>
<dbReference type="InterPro" id="IPR001245">
    <property type="entry name" value="Ser-Thr/Tyr_kinase_cat_dom"/>
</dbReference>
<reference evidence="20 21" key="2">
    <citation type="journal article" date="2008" name="Bioinformatics">
        <title>Assembly reconciliation.</title>
        <authorList>
            <person name="Zimin A.V."/>
            <person name="Smith D.R."/>
            <person name="Sutton G."/>
            <person name="Yorke J.A."/>
        </authorList>
    </citation>
    <scope>NUCLEOTIDE SEQUENCE [LARGE SCALE GENOMIC DNA]</scope>
    <source>
        <strain evidence="20 21">TSC#14021-0224.01</strain>
    </source>
</reference>
<dbReference type="GO" id="GO:0004383">
    <property type="term" value="F:guanylate cyclase activity"/>
    <property type="evidence" value="ECO:0007669"/>
    <property type="project" value="UniProtKB-EC"/>
</dbReference>
<evidence type="ECO:0000256" key="11">
    <source>
        <dbReference type="ARBA" id="ARBA00023180"/>
    </source>
</evidence>
<evidence type="ECO:0000256" key="6">
    <source>
        <dbReference type="ARBA" id="ARBA00022741"/>
    </source>
</evidence>
<keyword evidence="11" id="KW-0325">Glycoprotein</keyword>
<dbReference type="AlphaFoldDB" id="A0A0Q5W083"/>
<dbReference type="InterPro" id="IPR029787">
    <property type="entry name" value="Nucleotide_cyclase"/>
</dbReference>
<reference evidence="20 21" key="1">
    <citation type="journal article" date="2007" name="Nature">
        <title>Evolution of genes and genomes on the Drosophila phylogeny.</title>
        <authorList>
            <consortium name="Drosophila 12 Genomes Consortium"/>
            <person name="Clark A.G."/>
            <person name="Eisen M.B."/>
            <person name="Smith D.R."/>
            <person name="Bergman C.M."/>
            <person name="Oliver B."/>
            <person name="Markow T.A."/>
            <person name="Kaufman T.C."/>
            <person name="Kellis M."/>
            <person name="Gelbart W."/>
            <person name="Iyer V.N."/>
            <person name="Pollard D.A."/>
            <person name="Sackton T.B."/>
            <person name="Larracuente A.M."/>
            <person name="Singh N.D."/>
            <person name="Abad J.P."/>
            <person name="Abt D.N."/>
            <person name="Adryan B."/>
            <person name="Aguade M."/>
            <person name="Akashi H."/>
            <person name="Anderson W.W."/>
            <person name="Aquadro C.F."/>
            <person name="Ardell D.H."/>
            <person name="Arguello R."/>
            <person name="Artieri C.G."/>
            <person name="Barbash D.A."/>
            <person name="Barker D."/>
            <person name="Barsanti P."/>
            <person name="Batterham P."/>
            <person name="Batzoglou S."/>
            <person name="Begun D."/>
            <person name="Bhutkar A."/>
            <person name="Blanco E."/>
            <person name="Bosak S.A."/>
            <person name="Bradley R.K."/>
            <person name="Brand A.D."/>
            <person name="Brent M.R."/>
            <person name="Brooks A.N."/>
            <person name="Brown R.H."/>
            <person name="Butlin R.K."/>
            <person name="Caggese C."/>
            <person name="Calvi B.R."/>
            <person name="Bernardo de Carvalho A."/>
            <person name="Caspi A."/>
            <person name="Castrezana S."/>
            <person name="Celniker S.E."/>
            <person name="Chang J.L."/>
            <person name="Chapple C."/>
            <person name="Chatterji S."/>
            <person name="Chinwalla A."/>
            <person name="Civetta A."/>
            <person name="Clifton S.W."/>
            <person name="Comeron J.M."/>
            <person name="Costello J.C."/>
            <person name="Coyne J.A."/>
            <person name="Daub J."/>
            <person name="David R.G."/>
            <person name="Delcher A.L."/>
            <person name="Delehaunty K."/>
            <person name="Do C.B."/>
            <person name="Ebling H."/>
            <person name="Edwards K."/>
            <person name="Eickbush T."/>
            <person name="Evans J.D."/>
            <person name="Filipski A."/>
            <person name="Findeiss S."/>
            <person name="Freyhult E."/>
            <person name="Fulton L."/>
            <person name="Fulton R."/>
            <person name="Garcia A.C."/>
            <person name="Gardiner A."/>
            <person name="Garfield D.A."/>
            <person name="Garvin B.E."/>
            <person name="Gibson G."/>
            <person name="Gilbert D."/>
            <person name="Gnerre S."/>
            <person name="Godfrey J."/>
            <person name="Good R."/>
            <person name="Gotea V."/>
            <person name="Gravely B."/>
            <person name="Greenberg A.J."/>
            <person name="Griffiths-Jones S."/>
            <person name="Gross S."/>
            <person name="Guigo R."/>
            <person name="Gustafson E.A."/>
            <person name="Haerty W."/>
            <person name="Hahn M.W."/>
            <person name="Halligan D.L."/>
            <person name="Halpern A.L."/>
            <person name="Halter G.M."/>
            <person name="Han M.V."/>
            <person name="Heger A."/>
            <person name="Hillier L."/>
            <person name="Hinrichs A.S."/>
            <person name="Holmes I."/>
            <person name="Hoskins R.A."/>
            <person name="Hubisz M.J."/>
            <person name="Hultmark D."/>
            <person name="Huntley M.A."/>
            <person name="Jaffe D.B."/>
            <person name="Jagadeeshan S."/>
            <person name="Jeck W.R."/>
            <person name="Johnson J."/>
            <person name="Jones C.D."/>
            <person name="Jordan W.C."/>
            <person name="Karpen G.H."/>
            <person name="Kataoka E."/>
            <person name="Keightley P.D."/>
            <person name="Kheradpour P."/>
            <person name="Kirkness E.F."/>
            <person name="Koerich L.B."/>
            <person name="Kristiansen K."/>
            <person name="Kudrna D."/>
            <person name="Kulathinal R.J."/>
            <person name="Kumar S."/>
            <person name="Kwok R."/>
            <person name="Lander E."/>
            <person name="Langley C.H."/>
            <person name="Lapoint R."/>
            <person name="Lazzaro B.P."/>
            <person name="Lee S.J."/>
            <person name="Levesque L."/>
            <person name="Li R."/>
            <person name="Lin C.F."/>
            <person name="Lin M.F."/>
            <person name="Lindblad-Toh K."/>
            <person name="Llopart A."/>
            <person name="Long M."/>
            <person name="Low L."/>
            <person name="Lozovsky E."/>
            <person name="Lu J."/>
            <person name="Luo M."/>
            <person name="Machado C.A."/>
            <person name="Makalowski W."/>
            <person name="Marzo M."/>
            <person name="Matsuda M."/>
            <person name="Matzkin L."/>
            <person name="McAllister B."/>
            <person name="McBride C.S."/>
            <person name="McKernan B."/>
            <person name="McKernan K."/>
            <person name="Mendez-Lago M."/>
            <person name="Minx P."/>
            <person name="Mollenhauer M.U."/>
            <person name="Montooth K."/>
            <person name="Mount S.M."/>
            <person name="Mu X."/>
            <person name="Myers E."/>
            <person name="Negre B."/>
            <person name="Newfeld S."/>
            <person name="Nielsen R."/>
            <person name="Noor M.A."/>
            <person name="O'Grady P."/>
            <person name="Pachter L."/>
            <person name="Papaceit M."/>
            <person name="Parisi M.J."/>
            <person name="Parisi M."/>
            <person name="Parts L."/>
            <person name="Pedersen J.S."/>
            <person name="Pesole G."/>
            <person name="Phillippy A.M."/>
            <person name="Ponting C.P."/>
            <person name="Pop M."/>
            <person name="Porcelli D."/>
            <person name="Powell J.R."/>
            <person name="Prohaska S."/>
            <person name="Pruitt K."/>
            <person name="Puig M."/>
            <person name="Quesneville H."/>
            <person name="Ram K.R."/>
            <person name="Rand D."/>
            <person name="Rasmussen M.D."/>
            <person name="Reed L.K."/>
            <person name="Reenan R."/>
            <person name="Reily A."/>
            <person name="Remington K.A."/>
            <person name="Rieger T.T."/>
            <person name="Ritchie M.G."/>
            <person name="Robin C."/>
            <person name="Rogers Y.H."/>
            <person name="Rohde C."/>
            <person name="Rozas J."/>
            <person name="Rubenfield M.J."/>
            <person name="Ruiz A."/>
            <person name="Russo S."/>
            <person name="Salzberg S.L."/>
            <person name="Sanchez-Gracia A."/>
            <person name="Saranga D.J."/>
            <person name="Sato H."/>
            <person name="Schaeffer S.W."/>
            <person name="Schatz M.C."/>
            <person name="Schlenke T."/>
            <person name="Schwartz R."/>
            <person name="Segarra C."/>
            <person name="Singh R.S."/>
            <person name="Sirot L."/>
            <person name="Sirota M."/>
            <person name="Sisneros N.B."/>
            <person name="Smith C.D."/>
            <person name="Smith T.F."/>
            <person name="Spieth J."/>
            <person name="Stage D.E."/>
            <person name="Stark A."/>
            <person name="Stephan W."/>
            <person name="Strausberg R.L."/>
            <person name="Strempel S."/>
            <person name="Sturgill D."/>
            <person name="Sutton G."/>
            <person name="Sutton G.G."/>
            <person name="Tao W."/>
            <person name="Teichmann S."/>
            <person name="Tobari Y.N."/>
            <person name="Tomimura Y."/>
            <person name="Tsolas J.M."/>
            <person name="Valente V.L."/>
            <person name="Venter E."/>
            <person name="Venter J.C."/>
            <person name="Vicario S."/>
            <person name="Vieira F.G."/>
            <person name="Vilella A.J."/>
            <person name="Villasante A."/>
            <person name="Walenz B."/>
            <person name="Wang J."/>
            <person name="Wasserman M."/>
            <person name="Watts T."/>
            <person name="Wilson D."/>
            <person name="Wilson R.K."/>
            <person name="Wing R.A."/>
            <person name="Wolfner M.F."/>
            <person name="Wong A."/>
            <person name="Wong G.K."/>
            <person name="Wu C.I."/>
            <person name="Wu G."/>
            <person name="Yamamoto D."/>
            <person name="Yang H.P."/>
            <person name="Yang S.P."/>
            <person name="Yorke J.A."/>
            <person name="Yoshida K."/>
            <person name="Zdobnov E."/>
            <person name="Zhang P."/>
            <person name="Zhang Y."/>
            <person name="Zimin A.V."/>
            <person name="Baldwin J."/>
            <person name="Abdouelleil A."/>
            <person name="Abdulkadir J."/>
            <person name="Abebe A."/>
            <person name="Abera B."/>
            <person name="Abreu J."/>
            <person name="Acer S.C."/>
            <person name="Aftuck L."/>
            <person name="Alexander A."/>
            <person name="An P."/>
            <person name="Anderson E."/>
            <person name="Anderson S."/>
            <person name="Arachi H."/>
            <person name="Azer M."/>
            <person name="Bachantsang P."/>
            <person name="Barry A."/>
            <person name="Bayul T."/>
            <person name="Berlin A."/>
            <person name="Bessette D."/>
            <person name="Bloom T."/>
            <person name="Blye J."/>
            <person name="Boguslavskiy L."/>
            <person name="Bonnet C."/>
            <person name="Boukhgalter B."/>
            <person name="Bourzgui I."/>
            <person name="Brown A."/>
            <person name="Cahill P."/>
            <person name="Channer S."/>
            <person name="Cheshatsang Y."/>
            <person name="Chuda L."/>
            <person name="Citroen M."/>
            <person name="Collymore A."/>
            <person name="Cooke P."/>
            <person name="Costello M."/>
            <person name="D'Aco K."/>
            <person name="Daza R."/>
            <person name="De Haan G."/>
            <person name="DeGray S."/>
            <person name="DeMaso C."/>
            <person name="Dhargay N."/>
            <person name="Dooley K."/>
            <person name="Dooley E."/>
            <person name="Doricent M."/>
            <person name="Dorje P."/>
            <person name="Dorjee K."/>
            <person name="Dupes A."/>
            <person name="Elong R."/>
            <person name="Falk J."/>
            <person name="Farina A."/>
            <person name="Faro S."/>
            <person name="Ferguson D."/>
            <person name="Fisher S."/>
            <person name="Foley C.D."/>
            <person name="Franke A."/>
            <person name="Friedrich D."/>
            <person name="Gadbois L."/>
            <person name="Gearin G."/>
            <person name="Gearin C.R."/>
            <person name="Giannoukos G."/>
            <person name="Goode T."/>
            <person name="Graham J."/>
            <person name="Grandbois E."/>
            <person name="Grewal S."/>
            <person name="Gyaltsen K."/>
            <person name="Hafez N."/>
            <person name="Hagos B."/>
            <person name="Hall J."/>
            <person name="Henson C."/>
            <person name="Hollinger A."/>
            <person name="Honan T."/>
            <person name="Huard M.D."/>
            <person name="Hughes L."/>
            <person name="Hurhula B."/>
            <person name="Husby M.E."/>
            <person name="Kamat A."/>
            <person name="Kanga B."/>
            <person name="Kashin S."/>
            <person name="Khazanovich D."/>
            <person name="Kisner P."/>
            <person name="Lance K."/>
            <person name="Lara M."/>
            <person name="Lee W."/>
            <person name="Lennon N."/>
            <person name="Letendre F."/>
            <person name="LeVine R."/>
            <person name="Lipovsky A."/>
            <person name="Liu X."/>
            <person name="Liu J."/>
            <person name="Liu S."/>
            <person name="Lokyitsang T."/>
            <person name="Lokyitsang Y."/>
            <person name="Lubonja R."/>
            <person name="Lui A."/>
            <person name="MacDonald P."/>
            <person name="Magnisalis V."/>
            <person name="Maru K."/>
            <person name="Matthews C."/>
            <person name="McCusker W."/>
            <person name="McDonough S."/>
            <person name="Mehta T."/>
            <person name="Meldrim J."/>
            <person name="Meneus L."/>
            <person name="Mihai O."/>
            <person name="Mihalev A."/>
            <person name="Mihova T."/>
            <person name="Mittelman R."/>
            <person name="Mlenga V."/>
            <person name="Montmayeur A."/>
            <person name="Mulrain L."/>
            <person name="Navidi A."/>
            <person name="Naylor J."/>
            <person name="Negash T."/>
            <person name="Nguyen T."/>
            <person name="Nguyen N."/>
            <person name="Nicol R."/>
            <person name="Norbu C."/>
            <person name="Norbu N."/>
            <person name="Novod N."/>
            <person name="O'Neill B."/>
            <person name="Osman S."/>
            <person name="Markiewicz E."/>
            <person name="Oyono O.L."/>
            <person name="Patti C."/>
            <person name="Phunkhang P."/>
            <person name="Pierre F."/>
            <person name="Priest M."/>
            <person name="Raghuraman S."/>
            <person name="Rege F."/>
            <person name="Reyes R."/>
            <person name="Rise C."/>
            <person name="Rogov P."/>
            <person name="Ross K."/>
            <person name="Ryan E."/>
            <person name="Settipalli S."/>
            <person name="Shea T."/>
            <person name="Sherpa N."/>
            <person name="Shi L."/>
            <person name="Shih D."/>
            <person name="Sparrow T."/>
            <person name="Spaulding J."/>
            <person name="Stalker J."/>
            <person name="Stange-Thomann N."/>
            <person name="Stavropoulos S."/>
            <person name="Stone C."/>
            <person name="Strader C."/>
            <person name="Tesfaye S."/>
            <person name="Thomson T."/>
            <person name="Thoulutsang Y."/>
            <person name="Thoulutsang D."/>
            <person name="Topham K."/>
            <person name="Topping I."/>
            <person name="Tsamla T."/>
            <person name="Vassiliev H."/>
            <person name="Vo A."/>
            <person name="Wangchuk T."/>
            <person name="Wangdi T."/>
            <person name="Weiand M."/>
            <person name="Wilkinson J."/>
            <person name="Wilson A."/>
            <person name="Yadav S."/>
            <person name="Young G."/>
            <person name="Yu Q."/>
            <person name="Zembek L."/>
            <person name="Zhong D."/>
            <person name="Zimmer A."/>
            <person name="Zwirko Z."/>
            <person name="Jaffe D.B."/>
            <person name="Alvarez P."/>
            <person name="Brockman W."/>
            <person name="Butler J."/>
            <person name="Chin C."/>
            <person name="Gnerre S."/>
            <person name="Grabherr M."/>
            <person name="Kleber M."/>
            <person name="Mauceli E."/>
            <person name="MacCallum I."/>
        </authorList>
    </citation>
    <scope>NUCLEOTIDE SEQUENCE [LARGE SCALE GENOMIC DNA]</scope>
    <source>
        <strain evidence="20 21">TSC#14021-0224.01</strain>
    </source>
</reference>
<dbReference type="SUPFAM" id="SSF55073">
    <property type="entry name" value="Nucleotide cyclase"/>
    <property type="match status" value="1"/>
</dbReference>
<evidence type="ECO:0000259" key="19">
    <source>
        <dbReference type="PROSITE" id="PS50125"/>
    </source>
</evidence>
<evidence type="ECO:0000313" key="20">
    <source>
        <dbReference type="EMBL" id="KQS62239.1"/>
    </source>
</evidence>
<evidence type="ECO:0000256" key="4">
    <source>
        <dbReference type="ARBA" id="ARBA00022692"/>
    </source>
</evidence>
<dbReference type="PROSITE" id="PS50011">
    <property type="entry name" value="PROTEIN_KINASE_DOM"/>
    <property type="match status" value="1"/>
</dbReference>
<dbReference type="PROSITE" id="PS00452">
    <property type="entry name" value="GUANYLATE_CYCLASE_1"/>
    <property type="match status" value="1"/>
</dbReference>
<evidence type="ECO:0000256" key="12">
    <source>
        <dbReference type="ARBA" id="ARBA00023239"/>
    </source>
</evidence>
<evidence type="ECO:0000256" key="5">
    <source>
        <dbReference type="ARBA" id="ARBA00022729"/>
    </source>
</evidence>
<organism evidence="20 21">
    <name type="scientific">Drosophila erecta</name>
    <name type="common">Fruit fly</name>
    <dbReference type="NCBI Taxonomy" id="7220"/>
    <lineage>
        <taxon>Eukaryota</taxon>
        <taxon>Metazoa</taxon>
        <taxon>Ecdysozoa</taxon>
        <taxon>Arthropoda</taxon>
        <taxon>Hexapoda</taxon>
        <taxon>Insecta</taxon>
        <taxon>Pterygota</taxon>
        <taxon>Neoptera</taxon>
        <taxon>Endopterygota</taxon>
        <taxon>Diptera</taxon>
        <taxon>Brachycera</taxon>
        <taxon>Muscomorpha</taxon>
        <taxon>Ephydroidea</taxon>
        <taxon>Drosophilidae</taxon>
        <taxon>Drosophila</taxon>
        <taxon>Sophophora</taxon>
    </lineage>
</organism>
<name>A0A0Q5W083_DROER</name>
<feature type="chain" id="PRO_5006266346" description="Guanylate cyclase" evidence="17">
    <location>
        <begin position="22"/>
        <end position="1096"/>
    </location>
</feature>
<evidence type="ECO:0000256" key="1">
    <source>
        <dbReference type="ARBA" id="ARBA00001436"/>
    </source>
</evidence>
<dbReference type="EMBL" id="CH954179">
    <property type="protein sequence ID" value="KQS62239.1"/>
    <property type="molecule type" value="Genomic_DNA"/>
</dbReference>
<comment type="similarity">
    <text evidence="14">Belongs to the adenylyl cyclase class-4/guanylyl cyclase family.</text>
</comment>
<dbReference type="Pfam" id="PF07701">
    <property type="entry name" value="HNOBA"/>
    <property type="match status" value="1"/>
</dbReference>
<evidence type="ECO:0000256" key="9">
    <source>
        <dbReference type="ARBA" id="ARBA00023136"/>
    </source>
</evidence>
<dbReference type="GO" id="GO:0005524">
    <property type="term" value="F:ATP binding"/>
    <property type="evidence" value="ECO:0007669"/>
    <property type="project" value="InterPro"/>
</dbReference>
<keyword evidence="12 14" id="KW-0456">Lyase</keyword>
<keyword evidence="8" id="KW-0342">GTP-binding</keyword>
<keyword evidence="10" id="KW-0675">Receptor</keyword>
<feature type="signal peptide" evidence="17">
    <location>
        <begin position="1"/>
        <end position="21"/>
    </location>
</feature>
<keyword evidence="6" id="KW-0547">Nucleotide-binding</keyword>
<dbReference type="PRINTS" id="PR00255">
    <property type="entry name" value="NATPEPTIDER"/>
</dbReference>
<evidence type="ECO:0000256" key="10">
    <source>
        <dbReference type="ARBA" id="ARBA00023170"/>
    </source>
</evidence>
<dbReference type="Gene3D" id="1.10.510.10">
    <property type="entry name" value="Transferase(Phosphotransferase) domain 1"/>
    <property type="match status" value="1"/>
</dbReference>
<evidence type="ECO:0000256" key="17">
    <source>
        <dbReference type="SAM" id="SignalP"/>
    </source>
</evidence>
<proteinExistence type="inferred from homology"/>
<keyword evidence="5 17" id="KW-0732">Signal</keyword>
<keyword evidence="7" id="KW-1133">Transmembrane helix</keyword>
<evidence type="ECO:0000259" key="18">
    <source>
        <dbReference type="PROSITE" id="PS50011"/>
    </source>
</evidence>
<accession>A0A0Q5W083</accession>
<evidence type="ECO:0000256" key="8">
    <source>
        <dbReference type="ARBA" id="ARBA00023134"/>
    </source>
</evidence>
<dbReference type="GO" id="GO:0001653">
    <property type="term" value="F:peptide receptor activity"/>
    <property type="evidence" value="ECO:0007669"/>
    <property type="project" value="TreeGrafter"/>
</dbReference>
<keyword evidence="9" id="KW-0472">Membrane</keyword>
<keyword evidence="4" id="KW-0812">Transmembrane</keyword>
<dbReference type="InterPro" id="IPR001170">
    <property type="entry name" value="ANPR/GUC"/>
</dbReference>
<dbReference type="Proteomes" id="UP000008711">
    <property type="component" value="Unassembled WGS sequence"/>
</dbReference>